<keyword evidence="1" id="KW-0446">Lipid-binding</keyword>
<dbReference type="RefSeq" id="WP_018589150.1">
    <property type="nucleotide sequence ID" value="NZ_CP117523.1"/>
</dbReference>
<name>A0ABZ2ESS8_9FIRM</name>
<evidence type="ECO:0000313" key="2">
    <source>
        <dbReference type="EMBL" id="WWD82698.1"/>
    </source>
</evidence>
<accession>A0ABZ2ESS8</accession>
<dbReference type="Gene3D" id="3.30.1180.10">
    <property type="match status" value="1"/>
</dbReference>
<organism evidence="2 3">
    <name type="scientific">Terrisporobacter glycolicus ATCC 14880 = DSM 1288</name>
    <dbReference type="NCBI Taxonomy" id="1121315"/>
    <lineage>
        <taxon>Bacteria</taxon>
        <taxon>Bacillati</taxon>
        <taxon>Bacillota</taxon>
        <taxon>Clostridia</taxon>
        <taxon>Peptostreptococcales</taxon>
        <taxon>Peptostreptococcaceae</taxon>
        <taxon>Terrisporobacter</taxon>
    </lineage>
</organism>
<dbReference type="InterPro" id="IPR043168">
    <property type="entry name" value="DegV_C"/>
</dbReference>
<dbReference type="InterPro" id="IPR003797">
    <property type="entry name" value="DegV"/>
</dbReference>
<dbReference type="Pfam" id="PF02645">
    <property type="entry name" value="DegV"/>
    <property type="match status" value="1"/>
</dbReference>
<proteinExistence type="predicted"/>
<dbReference type="Proteomes" id="UP001348492">
    <property type="component" value="Chromosome"/>
</dbReference>
<reference evidence="2 3" key="1">
    <citation type="journal article" date="2023" name="PLoS ONE">
        <title>Genome-based metabolic and phylogenomic analysis of three Terrisporobacter species.</title>
        <authorList>
            <person name="Boer T."/>
            <person name="Bengelsdorf F.R."/>
            <person name="Bomeke M."/>
            <person name="Daniel R."/>
            <person name="Poehlein A."/>
        </authorList>
    </citation>
    <scope>NUCLEOTIDE SEQUENCE [LARGE SCALE GENOMIC DNA]</scope>
    <source>
        <strain evidence="2 3">DSM 1288</strain>
    </source>
</reference>
<dbReference type="PROSITE" id="PS51482">
    <property type="entry name" value="DEGV"/>
    <property type="match status" value="1"/>
</dbReference>
<dbReference type="Gene3D" id="3.40.50.10170">
    <property type="match status" value="1"/>
</dbReference>
<evidence type="ECO:0000256" key="1">
    <source>
        <dbReference type="ARBA" id="ARBA00023121"/>
    </source>
</evidence>
<protein>
    <submittedName>
        <fullName evidence="2">Fatty acid-binding protein</fullName>
    </submittedName>
</protein>
<dbReference type="InterPro" id="IPR050270">
    <property type="entry name" value="DegV_domain_contain"/>
</dbReference>
<dbReference type="NCBIfam" id="TIGR00762">
    <property type="entry name" value="DegV"/>
    <property type="match status" value="1"/>
</dbReference>
<dbReference type="PANTHER" id="PTHR33434:SF2">
    <property type="entry name" value="FATTY ACID-BINDING PROTEIN TM_1468"/>
    <property type="match status" value="1"/>
</dbReference>
<dbReference type="EMBL" id="CP117523">
    <property type="protein sequence ID" value="WWD82698.1"/>
    <property type="molecule type" value="Genomic_DNA"/>
</dbReference>
<dbReference type="SUPFAM" id="SSF82549">
    <property type="entry name" value="DAK1/DegV-like"/>
    <property type="match status" value="1"/>
</dbReference>
<gene>
    <name evidence="2" type="ORF">TEGL_10920</name>
</gene>
<sequence length="276" mass="30591">MIKIVCDSISDLPQEILKKYNVDIVPLTVIFNNKEYLAGENLTTKDFYKMLRESDSMPKTSQATYVQFKSVFEKYDENTQIIYISGSSIASGTYQSAMLAKNDGHDNVFIFDTENLSIGSALFVIKACEMVENGYSVNDILSTLEKYKNNVEVAFSVDTLEYLKMGGRISSTKAALGNLLSIKPILEVKDGLVSQKSQVRGKKQIYSTLAKTIVNRFGKDLKDNTIILGCGDNEDDLAIMKESLEKEAEIKNIYFVNIGCIICSHSGPGVMGISCI</sequence>
<dbReference type="PANTHER" id="PTHR33434">
    <property type="entry name" value="DEGV DOMAIN-CONTAINING PROTEIN DR_1986-RELATED"/>
    <property type="match status" value="1"/>
</dbReference>
<evidence type="ECO:0000313" key="3">
    <source>
        <dbReference type="Proteomes" id="UP001348492"/>
    </source>
</evidence>
<keyword evidence="3" id="KW-1185">Reference proteome</keyword>